<organism evidence="2 3">
    <name type="scientific">Henosepilachna vigintioctopunctata</name>
    <dbReference type="NCBI Taxonomy" id="420089"/>
    <lineage>
        <taxon>Eukaryota</taxon>
        <taxon>Metazoa</taxon>
        <taxon>Ecdysozoa</taxon>
        <taxon>Arthropoda</taxon>
        <taxon>Hexapoda</taxon>
        <taxon>Insecta</taxon>
        <taxon>Pterygota</taxon>
        <taxon>Neoptera</taxon>
        <taxon>Endopterygota</taxon>
        <taxon>Coleoptera</taxon>
        <taxon>Polyphaga</taxon>
        <taxon>Cucujiformia</taxon>
        <taxon>Coccinelloidea</taxon>
        <taxon>Coccinellidae</taxon>
        <taxon>Epilachninae</taxon>
        <taxon>Epilachnini</taxon>
        <taxon>Henosepilachna</taxon>
    </lineage>
</organism>
<feature type="compositionally biased region" description="Polar residues" evidence="1">
    <location>
        <begin position="597"/>
        <end position="609"/>
    </location>
</feature>
<protein>
    <submittedName>
        <fullName evidence="2">Uncharacterized protein</fullName>
    </submittedName>
</protein>
<accession>A0AAW1VI97</accession>
<gene>
    <name evidence="2" type="ORF">WA026_019036</name>
</gene>
<reference evidence="2 3" key="1">
    <citation type="submission" date="2023-03" db="EMBL/GenBank/DDBJ databases">
        <title>Genome insight into feeding habits of ladybird beetles.</title>
        <authorList>
            <person name="Li H.-S."/>
            <person name="Huang Y.-H."/>
            <person name="Pang H."/>
        </authorList>
    </citation>
    <scope>NUCLEOTIDE SEQUENCE [LARGE SCALE GENOMIC DNA]</scope>
    <source>
        <strain evidence="2">SYSU_2023b</strain>
        <tissue evidence="2">Whole body</tissue>
    </source>
</reference>
<feature type="region of interest" description="Disordered" evidence="1">
    <location>
        <begin position="580"/>
        <end position="614"/>
    </location>
</feature>
<comment type="caution">
    <text evidence="2">The sequence shown here is derived from an EMBL/GenBank/DDBJ whole genome shotgun (WGS) entry which is preliminary data.</text>
</comment>
<evidence type="ECO:0000313" key="3">
    <source>
        <dbReference type="Proteomes" id="UP001431783"/>
    </source>
</evidence>
<sequence length="917" mass="103823">MNGFYIGKDELLNPHIIMDNDSGYVSNNLDQESNSDSILDSSDTSTVGILRSFFPKEKPIFLSEDALLECPDTYNKFTEETLMSDLQSNEYSPEIVINSSVLNEETYLPSFNSSTTETEVSDSSVIIPIVNPIYFDLNTKLHSNAIILDCEKETFGSDMNFDEDEGNRREPIFNFDVPKEVPVIEDPLHKLQCPDFLKNVKTIGSFSKSQSCNSDMDCATEMVPLCLIQETPSSSVQDNSTLVKPLDTRESYTPNEKKFELKNLQMSPNPCYSVEHSKGSSTKKHALGLNFETNILSNVTNTCDNTNSVETSNKIVIRRRTISLKEKENISQPEVFKTPKKGMKRKFNESLSPDLFSDDENIKYKHLPSPKIIEERYVHKLDHILLKRVQRKLSGVPPPPEFTITNFSVDTILQKLEENKTYFWTKENITQNEKHEMGSLKSTNENQNCSFGSSGSILVEGPIEDVMKKEFPEVLESRHHGLHHNRNKLSEEIEHLCDKYAKRYIGAETQSTCCAVEKKYSSPTKRKTIKQKWATKSPGRRLSHLARRRITFSSANLQAGSSTNAASRARQILIDYKKVQVLNHKMSPRKSPRKTPNKSPSQGRTPSSSAKKKLRMRFRLLSGDFKETAAGPSSSIASSKRALFQSPDNGNKFRNILSNASSNSFNEDLNNRGIKRSLFTSPSRLKSKGSLFSSPNKKSPFKNVSCFEKKRKRDESDDMSDPSRFLRSQSATEVIDTYSQLPFSKAKSDGVLSSQPVTDLSAAHKKKLQWAVYESLKHQNINMSNPNFKTFASVLARVTRRFILASNIRLEGGTSERMLRIARHHSFAVVKGKSVDEIMNEYNKNKAKSFKPQGYIAPEDNERRQNNKEFSASKESALKDRSNTGDSLKNVAPQSTIVKPVSRIDRIRKVINFEDNR</sequence>
<keyword evidence="3" id="KW-1185">Reference proteome</keyword>
<feature type="compositionally biased region" description="Basic residues" evidence="1">
    <location>
        <begin position="586"/>
        <end position="596"/>
    </location>
</feature>
<proteinExistence type="predicted"/>
<name>A0AAW1VI97_9CUCU</name>
<feature type="region of interest" description="Disordered" evidence="1">
    <location>
        <begin position="849"/>
        <end position="895"/>
    </location>
</feature>
<feature type="compositionally biased region" description="Polar residues" evidence="1">
    <location>
        <begin position="884"/>
        <end position="895"/>
    </location>
</feature>
<evidence type="ECO:0000313" key="2">
    <source>
        <dbReference type="EMBL" id="KAK9892235.1"/>
    </source>
</evidence>
<dbReference type="AlphaFoldDB" id="A0AAW1VI97"/>
<dbReference type="EMBL" id="JARQZJ010000133">
    <property type="protein sequence ID" value="KAK9892235.1"/>
    <property type="molecule type" value="Genomic_DNA"/>
</dbReference>
<evidence type="ECO:0000256" key="1">
    <source>
        <dbReference type="SAM" id="MobiDB-lite"/>
    </source>
</evidence>
<dbReference type="Proteomes" id="UP001431783">
    <property type="component" value="Unassembled WGS sequence"/>
</dbReference>